<gene>
    <name evidence="1" type="ORF">F4820DRAFT_449308</name>
</gene>
<dbReference type="EMBL" id="MU393491">
    <property type="protein sequence ID" value="KAI4864103.1"/>
    <property type="molecule type" value="Genomic_DNA"/>
</dbReference>
<proteinExistence type="predicted"/>
<organism evidence="1 2">
    <name type="scientific">Hypoxylon rubiginosum</name>
    <dbReference type="NCBI Taxonomy" id="110542"/>
    <lineage>
        <taxon>Eukaryota</taxon>
        <taxon>Fungi</taxon>
        <taxon>Dikarya</taxon>
        <taxon>Ascomycota</taxon>
        <taxon>Pezizomycotina</taxon>
        <taxon>Sordariomycetes</taxon>
        <taxon>Xylariomycetidae</taxon>
        <taxon>Xylariales</taxon>
        <taxon>Hypoxylaceae</taxon>
        <taxon>Hypoxylon</taxon>
    </lineage>
</organism>
<sequence>MASEPDSSSEVGSSLNMTSWIRELLELKNEKGQRIMSPLTESRARQILAGFKGVGDGADTSDNPWAKASLATLPAIKVEMTGRMEADAQYAECRIKLEQLAHDGFYLRYSDYYAITLNQLRTEVTKVIKEAEKIAKKNRKKRSPLSEAGEMELEEKESTEANTMAFFLNEPWDTIDERLNEEERPPAGPIYLKDLISQLAKAANLPGLRFVRSAIKLYAKRNDVAHKNLGDLAKSGHFHKLANTIEADLRTLSTFNTWGKQRAVSKGHLETTKQAVFKTAELYFKVFDYDEATSQLLDSVSWPVNPDGTINRSMAEEESQDEPEKANEEELSSALTHLFD</sequence>
<comment type="caution">
    <text evidence="1">The sequence shown here is derived from an EMBL/GenBank/DDBJ whole genome shotgun (WGS) entry which is preliminary data.</text>
</comment>
<reference evidence="1 2" key="1">
    <citation type="journal article" date="2022" name="New Phytol.">
        <title>Ecological generalism drives hyperdiversity of secondary metabolite gene clusters in xylarialean endophytes.</title>
        <authorList>
            <person name="Franco M.E.E."/>
            <person name="Wisecaver J.H."/>
            <person name="Arnold A.E."/>
            <person name="Ju Y.M."/>
            <person name="Slot J.C."/>
            <person name="Ahrendt S."/>
            <person name="Moore L.P."/>
            <person name="Eastman K.E."/>
            <person name="Scott K."/>
            <person name="Konkel Z."/>
            <person name="Mondo S.J."/>
            <person name="Kuo A."/>
            <person name="Hayes R.D."/>
            <person name="Haridas S."/>
            <person name="Andreopoulos B."/>
            <person name="Riley R."/>
            <person name="LaButti K."/>
            <person name="Pangilinan J."/>
            <person name="Lipzen A."/>
            <person name="Amirebrahimi M."/>
            <person name="Yan J."/>
            <person name="Adam C."/>
            <person name="Keymanesh K."/>
            <person name="Ng V."/>
            <person name="Louie K."/>
            <person name="Northen T."/>
            <person name="Drula E."/>
            <person name="Henrissat B."/>
            <person name="Hsieh H.M."/>
            <person name="Youens-Clark K."/>
            <person name="Lutzoni F."/>
            <person name="Miadlikowska J."/>
            <person name="Eastwood D.C."/>
            <person name="Hamelin R.C."/>
            <person name="Grigoriev I.V."/>
            <person name="U'Ren J.M."/>
        </authorList>
    </citation>
    <scope>NUCLEOTIDE SEQUENCE [LARGE SCALE GENOMIC DNA]</scope>
    <source>
        <strain evidence="1 2">CBS 119005</strain>
    </source>
</reference>
<protein>
    <submittedName>
        <fullName evidence="1">Uncharacterized protein</fullName>
    </submittedName>
</protein>
<accession>A0ACB9YYQ7</accession>
<keyword evidence="2" id="KW-1185">Reference proteome</keyword>
<dbReference type="Proteomes" id="UP001497700">
    <property type="component" value="Unassembled WGS sequence"/>
</dbReference>
<evidence type="ECO:0000313" key="2">
    <source>
        <dbReference type="Proteomes" id="UP001497700"/>
    </source>
</evidence>
<name>A0ACB9YYQ7_9PEZI</name>
<evidence type="ECO:0000313" key="1">
    <source>
        <dbReference type="EMBL" id="KAI4864103.1"/>
    </source>
</evidence>